<keyword evidence="2" id="KW-0813">Transport</keyword>
<dbReference type="InterPro" id="IPR046364">
    <property type="entry name" value="Exo70_C"/>
</dbReference>
<reference evidence="4" key="1">
    <citation type="submission" date="2021-03" db="EMBL/GenBank/DDBJ databases">
        <authorList>
            <person name="Palmer J.M."/>
        </authorList>
    </citation>
    <scope>NUCLEOTIDE SEQUENCE</scope>
    <source>
        <strain evidence="4">ARV_011</strain>
    </source>
</reference>
<proteinExistence type="inferred from homology"/>
<dbReference type="GO" id="GO:0005546">
    <property type="term" value="F:phosphatidylinositol-4,5-bisphosphate binding"/>
    <property type="evidence" value="ECO:0007669"/>
    <property type="project" value="InterPro"/>
</dbReference>
<dbReference type="Gene3D" id="1.10.357.60">
    <property type="match status" value="1"/>
</dbReference>
<dbReference type="Gene3D" id="1.20.1280.170">
    <property type="entry name" value="Exocyst complex component Exo70"/>
    <property type="match status" value="1"/>
</dbReference>
<dbReference type="Proteomes" id="UP000790833">
    <property type="component" value="Unassembled WGS sequence"/>
</dbReference>
<dbReference type="OrthoDB" id="1922221at2759"/>
<feature type="domain" description="Exocyst complex subunit Exo70 C-terminal" evidence="3">
    <location>
        <begin position="237"/>
        <end position="603"/>
    </location>
</feature>
<keyword evidence="5" id="KW-1185">Reference proteome</keyword>
<dbReference type="Pfam" id="PF03081">
    <property type="entry name" value="Exo70_C"/>
    <property type="match status" value="1"/>
</dbReference>
<comment type="caution">
    <text evidence="4">The sequence shown here is derived from an EMBL/GenBank/DDBJ whole genome shotgun (WGS) entry which is preliminary data.</text>
</comment>
<name>A0A9P7V7Q5_9ASCO</name>
<dbReference type="EMBL" id="JAHMUF010000018">
    <property type="protein sequence ID" value="KAG7192441.1"/>
    <property type="molecule type" value="Genomic_DNA"/>
</dbReference>
<evidence type="ECO:0000256" key="2">
    <source>
        <dbReference type="ARBA" id="ARBA00022448"/>
    </source>
</evidence>
<sequence>MTAMIDIDEADVTVLNQNLFKSQELFLKIQTSLSNILDKSLRALTKIKPILKDVNQLTKEQKEINNGIGMLEDVSEICNRCSEYEGVLNQSIDLIGVPKFVLSLTKSKGVLHEFKQYKKFKGVFINFATLIDRLELSLQNNLQKLSHRENTLDSTNDIKITLNYFKENDYVQKTFLRHRGEVLVQKFISQPIKFDLNAPIYERGSNGLTELTDYLLLHYEIEKQLLLELDIYTEQRLTEIFSHVFNENLSGFIKVFEDEPQDPILLFELLDNLLRLGEVFEFNKFPVFNANWTRLISSTSTAFFNTTFIRIERKVVITKNPDLQIPELIIEWISKLRKWSEFDKCMLLLMANPKIKLGTWLESSPSLRFLSTYTSVLPEYINDNELIKEPAYLISSFYSDVIDCLFVNVEIEMKKKENILAGQLTPASSTTSLGIGGDIQKKSTQGFLIIKNLIMVETIINRSAKLYEALGKWGQERIRKLKNRYLKMFLDDWNYASYIIIRDMTQISTIQATQHLSNANKEKELIKELFKNFNDAFEEALRNYQRFNITDVNLRNLLAGEIKKLILNAYFKLYDKYGSGEWTKNRAKYIKWDKKSFEQTLNEKLG</sequence>
<evidence type="ECO:0000259" key="3">
    <source>
        <dbReference type="Pfam" id="PF03081"/>
    </source>
</evidence>
<dbReference type="Gene3D" id="1.20.1310.30">
    <property type="match status" value="1"/>
</dbReference>
<dbReference type="RefSeq" id="XP_043047991.1">
    <property type="nucleotide sequence ID" value="XM_043192623.1"/>
</dbReference>
<dbReference type="InterPro" id="IPR016159">
    <property type="entry name" value="Cullin_repeat-like_dom_sf"/>
</dbReference>
<organism evidence="4 5">
    <name type="scientific">Scheffersomyces spartinae</name>
    <dbReference type="NCBI Taxonomy" id="45513"/>
    <lineage>
        <taxon>Eukaryota</taxon>
        <taxon>Fungi</taxon>
        <taxon>Dikarya</taxon>
        <taxon>Ascomycota</taxon>
        <taxon>Saccharomycotina</taxon>
        <taxon>Pichiomycetes</taxon>
        <taxon>Debaryomycetaceae</taxon>
        <taxon>Scheffersomyces</taxon>
    </lineage>
</organism>
<evidence type="ECO:0000256" key="1">
    <source>
        <dbReference type="ARBA" id="ARBA00006756"/>
    </source>
</evidence>
<evidence type="ECO:0000313" key="5">
    <source>
        <dbReference type="Proteomes" id="UP000790833"/>
    </source>
</evidence>
<accession>A0A9P7V7Q5</accession>
<dbReference type="GO" id="GO:0006887">
    <property type="term" value="P:exocytosis"/>
    <property type="evidence" value="ECO:0007669"/>
    <property type="project" value="InterPro"/>
</dbReference>
<dbReference type="Gene3D" id="1.20.58.1150">
    <property type="match status" value="1"/>
</dbReference>
<dbReference type="GeneID" id="66115216"/>
<dbReference type="SUPFAM" id="SSF74788">
    <property type="entry name" value="Cullin repeat-like"/>
    <property type="match status" value="1"/>
</dbReference>
<dbReference type="AlphaFoldDB" id="A0A9P7V7Q5"/>
<protein>
    <submittedName>
        <fullName evidence="4">Exocyst complex component exo70</fullName>
    </submittedName>
</protein>
<comment type="similarity">
    <text evidence="1">Belongs to the EXO70 family.</text>
</comment>
<gene>
    <name evidence="4" type="primary">EXO70</name>
    <name evidence="4" type="ORF">KQ657_001842</name>
</gene>
<dbReference type="GO" id="GO:0000145">
    <property type="term" value="C:exocyst"/>
    <property type="evidence" value="ECO:0007669"/>
    <property type="project" value="InterPro"/>
</dbReference>
<evidence type="ECO:0000313" key="4">
    <source>
        <dbReference type="EMBL" id="KAG7192441.1"/>
    </source>
</evidence>